<organism evidence="1 2">
    <name type="scientific">Patella caerulea</name>
    <name type="common">Rayed Mediterranean limpet</name>
    <dbReference type="NCBI Taxonomy" id="87958"/>
    <lineage>
        <taxon>Eukaryota</taxon>
        <taxon>Metazoa</taxon>
        <taxon>Spiralia</taxon>
        <taxon>Lophotrochozoa</taxon>
        <taxon>Mollusca</taxon>
        <taxon>Gastropoda</taxon>
        <taxon>Patellogastropoda</taxon>
        <taxon>Patelloidea</taxon>
        <taxon>Patellidae</taxon>
        <taxon>Patella</taxon>
    </lineage>
</organism>
<keyword evidence="2" id="KW-1185">Reference proteome</keyword>
<dbReference type="AlphaFoldDB" id="A0AAN8IXH3"/>
<evidence type="ECO:0000313" key="1">
    <source>
        <dbReference type="EMBL" id="KAK6165379.1"/>
    </source>
</evidence>
<accession>A0AAN8IXH3</accession>
<dbReference type="Proteomes" id="UP001347796">
    <property type="component" value="Unassembled WGS sequence"/>
</dbReference>
<proteinExistence type="predicted"/>
<comment type="caution">
    <text evidence="1">The sequence shown here is derived from an EMBL/GenBank/DDBJ whole genome shotgun (WGS) entry which is preliminary data.</text>
</comment>
<dbReference type="EMBL" id="JAZGQO010000021">
    <property type="protein sequence ID" value="KAK6165379.1"/>
    <property type="molecule type" value="Genomic_DNA"/>
</dbReference>
<gene>
    <name evidence="1" type="ORF">SNE40_022316</name>
</gene>
<protein>
    <submittedName>
        <fullName evidence="1">Uncharacterized protein</fullName>
    </submittedName>
</protein>
<reference evidence="1 2" key="1">
    <citation type="submission" date="2024-01" db="EMBL/GenBank/DDBJ databases">
        <title>The genome of the rayed Mediterranean limpet Patella caerulea (Linnaeus, 1758).</title>
        <authorList>
            <person name="Anh-Thu Weber A."/>
            <person name="Halstead-Nussloch G."/>
        </authorList>
    </citation>
    <scope>NUCLEOTIDE SEQUENCE [LARGE SCALE GENOMIC DNA]</scope>
    <source>
        <strain evidence="1">AATW-2023a</strain>
        <tissue evidence="1">Whole specimen</tissue>
    </source>
</reference>
<evidence type="ECO:0000313" key="2">
    <source>
        <dbReference type="Proteomes" id="UP001347796"/>
    </source>
</evidence>
<name>A0AAN8IXH3_PATCE</name>
<sequence length="264" mass="31066">MWNMRRLSIHGRCFVIQCLIVSQLWYTMAVLPLPEWVQNDINNMIIKFIWRNKPSAIKYNTIIGGKKSGGLGIPNLKLKGHALALKWLRKFFCPEYCCNWKATMCYFLRQYGNLELDYALFNIHFVKSFLEKLPVFYSFLLPSWDLIKNHKRNEPETFLEVCNEPLFNNKAIISNDGKVLYYDIYEKAGIRKIFDIVYYVKPGVLPLHSIYDIISTHFEDTEIREATVERFYTTIINCIPLSWKNIIDHDCFDGSVKEPNLALE</sequence>